<dbReference type="PANTHER" id="PTHR21621">
    <property type="entry name" value="RIBOSOMAL PROTEIN S6 MODIFICATION PROTEIN"/>
    <property type="match status" value="1"/>
</dbReference>
<name>A0A248JY07_9PROT</name>
<feature type="domain" description="ATP-grasp" evidence="2">
    <location>
        <begin position="315"/>
        <end position="506"/>
    </location>
</feature>
<dbReference type="Proteomes" id="UP000197153">
    <property type="component" value="Chromosome 2"/>
</dbReference>
<dbReference type="InterPro" id="IPR025839">
    <property type="entry name" value="RLAN_dom"/>
</dbReference>
<keyword evidence="4" id="KW-1185">Reference proteome</keyword>
<keyword evidence="1" id="KW-0067">ATP-binding</keyword>
<dbReference type="KEGG" id="nao:Y958_19705"/>
<reference evidence="3 4" key="1">
    <citation type="submission" date="2017-06" db="EMBL/GenBank/DDBJ databases">
        <title>Complete genome sequence of Nitrospirillum amazonense strain CBAmC, an endophytic nitrogen-fixing and plant growth-promoting bacterium, isolated from sugarcane.</title>
        <authorList>
            <person name="Schwab S."/>
            <person name="dos Santos Teixeira K.R."/>
            <person name="Simoes Araujo J.L."/>
            <person name="Soares Vidal M."/>
            <person name="Borges de Freitas H.R."/>
            <person name="Rivello Crivelaro A.L."/>
            <person name="Bueno de Camargo Nunes A."/>
            <person name="dos Santos C.M."/>
            <person name="Palmeira da Silva Rosa D."/>
            <person name="da Silva Padilha D."/>
            <person name="da Silva E."/>
            <person name="Araujo Terra L."/>
            <person name="Soares Mendes V."/>
            <person name="Farinelli L."/>
            <person name="Magalhaes Cruz L."/>
            <person name="Baldani J.I."/>
        </authorList>
    </citation>
    <scope>NUCLEOTIDE SEQUENCE [LARGE SCALE GENOMIC DNA]</scope>
    <source>
        <strain evidence="3 4">CBAmC</strain>
    </source>
</reference>
<evidence type="ECO:0000256" key="1">
    <source>
        <dbReference type="PROSITE-ProRule" id="PRU00409"/>
    </source>
</evidence>
<dbReference type="GO" id="GO:0018169">
    <property type="term" value="F:ribosomal S6-glutamic acid ligase activity"/>
    <property type="evidence" value="ECO:0007669"/>
    <property type="project" value="TreeGrafter"/>
</dbReference>
<sequence length="549" mass="58351">MPDCATAVPSPSVPVRPLARTVSDLVVVVERRQDFRWPDPDGRVMTAGAYVAARPARPRRVINLCRHADYLSAGYYASLLAEARGDRVTPALRTLADLVGAGTGPGAGQADLADSLADLNPRLVHLPPPPAGVARHAANIYFGRTPDVGLTDVAARLFQRLDCPLMCLTLAYGEGAWRIASVAAMGTDAVPRMHDVFFLNALEAHARRRWQRPRGPAAASFTLAVLHDPADPLPPSKASTLAHLSRVGLDLGVRVEVIGRRDYRHLAQFDGLFIRETTAVPHHTFRFARKAEALGIPVVDDATSILRCTNKVFLAETLAGHGVATPRTRLVTRATVAEVGAALTFPAVLKVPDGAFSRGVERVMDIDAFHRVAAALLARSQIILAQDYLPTAFDWRVGLLGGEVLFVAQYYMCPRHWQIVRHAADGSHDEGATRAVAVADTPPAVLAAATAAARLMGNGLYGVDLKQLPSGEVVVIEVNDNPNLDVGAEDRAAGPLLWRRVIGHFLTAAGRAPMPGSTAVSAADLPAGSQPAAERAALARAAAVRAAVA</sequence>
<dbReference type="GO" id="GO:0005524">
    <property type="term" value="F:ATP binding"/>
    <property type="evidence" value="ECO:0007669"/>
    <property type="project" value="UniProtKB-UniRule"/>
</dbReference>
<dbReference type="PANTHER" id="PTHR21621:SF0">
    <property type="entry name" value="BETA-CITRYLGLUTAMATE SYNTHASE B-RELATED"/>
    <property type="match status" value="1"/>
</dbReference>
<dbReference type="GO" id="GO:0009432">
    <property type="term" value="P:SOS response"/>
    <property type="evidence" value="ECO:0007669"/>
    <property type="project" value="TreeGrafter"/>
</dbReference>
<dbReference type="Gene3D" id="3.30.470.20">
    <property type="entry name" value="ATP-grasp fold, B domain"/>
    <property type="match status" value="1"/>
</dbReference>
<evidence type="ECO:0000313" key="4">
    <source>
        <dbReference type="Proteomes" id="UP000197153"/>
    </source>
</evidence>
<keyword evidence="1" id="KW-0547">Nucleotide-binding</keyword>
<protein>
    <submittedName>
        <fullName evidence="3">Alpha-L-glutamate ligase</fullName>
    </submittedName>
</protein>
<evidence type="ECO:0000259" key="2">
    <source>
        <dbReference type="PROSITE" id="PS50975"/>
    </source>
</evidence>
<dbReference type="AlphaFoldDB" id="A0A248JY07"/>
<dbReference type="InterPro" id="IPR011761">
    <property type="entry name" value="ATP-grasp"/>
</dbReference>
<gene>
    <name evidence="3" type="ORF">Y958_19705</name>
</gene>
<dbReference type="PROSITE" id="PS50975">
    <property type="entry name" value="ATP_GRASP"/>
    <property type="match status" value="1"/>
</dbReference>
<dbReference type="EMBL" id="CP022111">
    <property type="protein sequence ID" value="ASG23084.1"/>
    <property type="molecule type" value="Genomic_DNA"/>
</dbReference>
<proteinExistence type="predicted"/>
<accession>A0A248JY07</accession>
<evidence type="ECO:0000313" key="3">
    <source>
        <dbReference type="EMBL" id="ASG23084.1"/>
    </source>
</evidence>
<organism evidence="3 4">
    <name type="scientific">Nitrospirillum viridazoti CBAmc</name>
    <dbReference type="NCBI Taxonomy" id="1441467"/>
    <lineage>
        <taxon>Bacteria</taxon>
        <taxon>Pseudomonadati</taxon>
        <taxon>Pseudomonadota</taxon>
        <taxon>Alphaproteobacteria</taxon>
        <taxon>Rhodospirillales</taxon>
        <taxon>Azospirillaceae</taxon>
        <taxon>Nitrospirillum</taxon>
        <taxon>Nitrospirillum viridazoti</taxon>
    </lineage>
</organism>
<dbReference type="Pfam" id="PF14401">
    <property type="entry name" value="RLAN"/>
    <property type="match status" value="1"/>
</dbReference>
<dbReference type="Gene3D" id="3.40.50.20">
    <property type="match status" value="1"/>
</dbReference>
<dbReference type="SUPFAM" id="SSF56059">
    <property type="entry name" value="Glutathione synthetase ATP-binding domain-like"/>
    <property type="match status" value="1"/>
</dbReference>
<keyword evidence="3" id="KW-0436">Ligase</keyword>
<dbReference type="GO" id="GO:0005737">
    <property type="term" value="C:cytoplasm"/>
    <property type="evidence" value="ECO:0007669"/>
    <property type="project" value="TreeGrafter"/>
</dbReference>
<dbReference type="GO" id="GO:0046872">
    <property type="term" value="F:metal ion binding"/>
    <property type="evidence" value="ECO:0007669"/>
    <property type="project" value="InterPro"/>
</dbReference>